<evidence type="ECO:0000259" key="2">
    <source>
        <dbReference type="Pfam" id="PF13649"/>
    </source>
</evidence>
<organism evidence="3 4">
    <name type="scientific">Pricia mediterranea</name>
    <dbReference type="NCBI Taxonomy" id="3076079"/>
    <lineage>
        <taxon>Bacteria</taxon>
        <taxon>Pseudomonadati</taxon>
        <taxon>Bacteroidota</taxon>
        <taxon>Flavobacteriia</taxon>
        <taxon>Flavobacteriales</taxon>
        <taxon>Flavobacteriaceae</taxon>
        <taxon>Pricia</taxon>
    </lineage>
</organism>
<keyword evidence="4" id="KW-1185">Reference proteome</keyword>
<comment type="caution">
    <text evidence="3">The sequence shown here is derived from an EMBL/GenBank/DDBJ whole genome shotgun (WGS) entry which is preliminary data.</text>
</comment>
<dbReference type="Proteomes" id="UP001250656">
    <property type="component" value="Unassembled WGS sequence"/>
</dbReference>
<gene>
    <name evidence="3" type="ORF">RQM65_18005</name>
</gene>
<dbReference type="Gene3D" id="3.40.50.150">
    <property type="entry name" value="Vaccinia Virus protein VP39"/>
    <property type="match status" value="1"/>
</dbReference>
<dbReference type="InterPro" id="IPR029063">
    <property type="entry name" value="SAM-dependent_MTases_sf"/>
</dbReference>
<keyword evidence="3" id="KW-0489">Methyltransferase</keyword>
<sequence>MSDFVKRNRDPELMDDVGMDSDILKKVLHDVDRTNRLLGGHQITLRGVAQLIRKHPQESYTIVDMGCGNGGMLREVVKLGRRMGVSIEAIGIDLSEKCLAIARNASSGFPEIQFIKQDILQLSPEDLHSDIVLCTLTMHHFFDENISVFLDRFTQLARIGVVINDLQRSPLAYHLFRGFSAIFIRTKIAKHDGLISIKSGFTRAELQRFAETLPSVDHDIKWKWAFRYVWVMDTQRLNGAYE</sequence>
<evidence type="ECO:0000313" key="4">
    <source>
        <dbReference type="Proteomes" id="UP001250656"/>
    </source>
</evidence>
<dbReference type="Pfam" id="PF13649">
    <property type="entry name" value="Methyltransf_25"/>
    <property type="match status" value="1"/>
</dbReference>
<dbReference type="PANTHER" id="PTHR43861">
    <property type="entry name" value="TRANS-ACONITATE 2-METHYLTRANSFERASE-RELATED"/>
    <property type="match status" value="1"/>
</dbReference>
<dbReference type="SUPFAM" id="SSF53335">
    <property type="entry name" value="S-adenosyl-L-methionine-dependent methyltransferases"/>
    <property type="match status" value="1"/>
</dbReference>
<protein>
    <submittedName>
        <fullName evidence="3">Methyltransferase domain-containing protein</fullName>
    </submittedName>
</protein>
<evidence type="ECO:0000256" key="1">
    <source>
        <dbReference type="ARBA" id="ARBA00022679"/>
    </source>
</evidence>
<dbReference type="GO" id="GO:0008168">
    <property type="term" value="F:methyltransferase activity"/>
    <property type="evidence" value="ECO:0007669"/>
    <property type="project" value="UniProtKB-KW"/>
</dbReference>
<evidence type="ECO:0000313" key="3">
    <source>
        <dbReference type="EMBL" id="MDT7830568.1"/>
    </source>
</evidence>
<dbReference type="InterPro" id="IPR041698">
    <property type="entry name" value="Methyltransf_25"/>
</dbReference>
<keyword evidence="1" id="KW-0808">Transferase</keyword>
<proteinExistence type="predicted"/>
<name>A0ABU3LAH7_9FLAO</name>
<dbReference type="EMBL" id="JAVTTP010000002">
    <property type="protein sequence ID" value="MDT7830568.1"/>
    <property type="molecule type" value="Genomic_DNA"/>
</dbReference>
<reference evidence="3 4" key="1">
    <citation type="submission" date="2023-09" db="EMBL/GenBank/DDBJ databases">
        <title>Novel taxa isolated from Blanes Bay.</title>
        <authorList>
            <person name="Rey-Velasco X."/>
            <person name="Lucena T."/>
        </authorList>
    </citation>
    <scope>NUCLEOTIDE SEQUENCE [LARGE SCALE GENOMIC DNA]</scope>
    <source>
        <strain evidence="3 4">S334</strain>
    </source>
</reference>
<dbReference type="CDD" id="cd02440">
    <property type="entry name" value="AdoMet_MTases"/>
    <property type="match status" value="1"/>
</dbReference>
<accession>A0ABU3LAH7</accession>
<dbReference type="GO" id="GO:0032259">
    <property type="term" value="P:methylation"/>
    <property type="evidence" value="ECO:0007669"/>
    <property type="project" value="UniProtKB-KW"/>
</dbReference>
<dbReference type="RefSeq" id="WP_314017005.1">
    <property type="nucleotide sequence ID" value="NZ_JAVTTP010000002.1"/>
</dbReference>
<feature type="domain" description="Methyltransferase" evidence="2">
    <location>
        <begin position="62"/>
        <end position="157"/>
    </location>
</feature>